<dbReference type="GO" id="GO:0032259">
    <property type="term" value="P:methylation"/>
    <property type="evidence" value="ECO:0007669"/>
    <property type="project" value="UniProtKB-KW"/>
</dbReference>
<keyword evidence="1" id="KW-0808">Transferase</keyword>
<name>A0A2H6K7L8_9APIC</name>
<dbReference type="GO" id="GO:0008168">
    <property type="term" value="F:methyltransferase activity"/>
    <property type="evidence" value="ECO:0007669"/>
    <property type="project" value="UniProtKB-KW"/>
</dbReference>
<reference evidence="1 2" key="1">
    <citation type="journal article" date="2017" name="BMC Genomics">
        <title>Whole-genome assembly of Babesia ovata and comparative genomics between closely related pathogens.</title>
        <authorList>
            <person name="Yamagishi J."/>
            <person name="Asada M."/>
            <person name="Hakimi H."/>
            <person name="Tanaka T.Q."/>
            <person name="Sugimoto C."/>
            <person name="Kawazu S."/>
        </authorList>
    </citation>
    <scope>NUCLEOTIDE SEQUENCE [LARGE SCALE GENOMIC DNA]</scope>
    <source>
        <strain evidence="1 2">Miyake</strain>
    </source>
</reference>
<evidence type="ECO:0000313" key="1">
    <source>
        <dbReference type="EMBL" id="GBE58980.1"/>
    </source>
</evidence>
<dbReference type="RefSeq" id="XP_028865223.1">
    <property type="nucleotide sequence ID" value="XM_029009390.1"/>
</dbReference>
<dbReference type="GeneID" id="39872750"/>
<dbReference type="VEuPathDB" id="PiroplasmaDB:BOVATA_004730"/>
<keyword evidence="2" id="KW-1185">Reference proteome</keyword>
<keyword evidence="1" id="KW-0489">Methyltransferase</keyword>
<sequence>MILPLAVPFSMDVAMYSISLVFTSFRPKWCLSRTCRALRHAEQPLEVRPAYAKLSARSFKLLEPADATFVAFRCFLAHELLNLGKLVFEGLDERVLVVAVQAKLLADHLHLLREDVLALFARHLLLNLRLHLSLHLGEFEVILRDLKHHGQPLVDVDLRKYGLQLVSFSH</sequence>
<organism evidence="1 2">
    <name type="scientific">Babesia ovata</name>
    <dbReference type="NCBI Taxonomy" id="189622"/>
    <lineage>
        <taxon>Eukaryota</taxon>
        <taxon>Sar</taxon>
        <taxon>Alveolata</taxon>
        <taxon>Apicomplexa</taxon>
        <taxon>Aconoidasida</taxon>
        <taxon>Piroplasmida</taxon>
        <taxon>Babesiidae</taxon>
        <taxon>Babesia</taxon>
    </lineage>
</organism>
<dbReference type="EMBL" id="BDSA01000001">
    <property type="protein sequence ID" value="GBE58980.1"/>
    <property type="molecule type" value="Genomic_DNA"/>
</dbReference>
<dbReference type="Proteomes" id="UP000236319">
    <property type="component" value="Unassembled WGS sequence"/>
</dbReference>
<evidence type="ECO:0000313" key="2">
    <source>
        <dbReference type="Proteomes" id="UP000236319"/>
    </source>
</evidence>
<protein>
    <submittedName>
        <fullName evidence="1">Uroporphyrin-III C-methyltransferase, putative</fullName>
    </submittedName>
</protein>
<proteinExistence type="predicted"/>
<comment type="caution">
    <text evidence="1">The sequence shown here is derived from an EMBL/GenBank/DDBJ whole genome shotgun (WGS) entry which is preliminary data.</text>
</comment>
<dbReference type="AlphaFoldDB" id="A0A2H6K7L8"/>
<accession>A0A2H6K7L8</accession>
<gene>
    <name evidence="1" type="ORF">BOVATA_004730</name>
</gene>
<dbReference type="AntiFam" id="ANF00086">
    <property type="entry name" value="Shadow ORF (opposite lon)"/>
</dbReference>